<evidence type="ECO:0000256" key="1">
    <source>
        <dbReference type="SAM" id="Phobius"/>
    </source>
</evidence>
<feature type="transmembrane region" description="Helical" evidence="1">
    <location>
        <begin position="6"/>
        <end position="26"/>
    </location>
</feature>
<keyword evidence="1" id="KW-0472">Membrane</keyword>
<accession>A0ABW0KT20</accession>
<evidence type="ECO:0000313" key="3">
    <source>
        <dbReference type="Proteomes" id="UP001596052"/>
    </source>
</evidence>
<comment type="caution">
    <text evidence="2">The sequence shown here is derived from an EMBL/GenBank/DDBJ whole genome shotgun (WGS) entry which is preliminary data.</text>
</comment>
<dbReference type="RefSeq" id="WP_377168826.1">
    <property type="nucleotide sequence ID" value="NZ_JBHSMQ010000006.1"/>
</dbReference>
<keyword evidence="3" id="KW-1185">Reference proteome</keyword>
<proteinExistence type="predicted"/>
<keyword evidence="1" id="KW-0812">Transmembrane</keyword>
<dbReference type="Proteomes" id="UP001596052">
    <property type="component" value="Unassembled WGS sequence"/>
</dbReference>
<evidence type="ECO:0000313" key="2">
    <source>
        <dbReference type="EMBL" id="MFC5456514.1"/>
    </source>
</evidence>
<keyword evidence="1" id="KW-1133">Transmembrane helix</keyword>
<protein>
    <submittedName>
        <fullName evidence="2">Uncharacterized protein</fullName>
    </submittedName>
</protein>
<name>A0ABW0KT20_9BACT</name>
<gene>
    <name evidence="2" type="ORF">ACFQDI_16740</name>
</gene>
<feature type="transmembrane region" description="Helical" evidence="1">
    <location>
        <begin position="58"/>
        <end position="75"/>
    </location>
</feature>
<sequence length="146" mass="16742">MFRPDHGIWVGFYALHLIVFIPFFAAGRALCEINGSSVVWLQDWQRLRVLLPTSLKRLFTGTALFAVIVVGRVVYQDLILKFHEPGFQGPKSMPLEWKTWITPVSPREFVSYGAAWAVFFMTSACLLTMRENWRGPESLRRPPDGL</sequence>
<dbReference type="EMBL" id="JBHSMQ010000006">
    <property type="protein sequence ID" value="MFC5456514.1"/>
    <property type="molecule type" value="Genomic_DNA"/>
</dbReference>
<organism evidence="2 3">
    <name type="scientific">Prosthecobacter fluviatilis</name>
    <dbReference type="NCBI Taxonomy" id="445931"/>
    <lineage>
        <taxon>Bacteria</taxon>
        <taxon>Pseudomonadati</taxon>
        <taxon>Verrucomicrobiota</taxon>
        <taxon>Verrucomicrobiia</taxon>
        <taxon>Verrucomicrobiales</taxon>
        <taxon>Verrucomicrobiaceae</taxon>
        <taxon>Prosthecobacter</taxon>
    </lineage>
</organism>
<reference evidence="3" key="1">
    <citation type="journal article" date="2019" name="Int. J. Syst. Evol. Microbiol.">
        <title>The Global Catalogue of Microorganisms (GCM) 10K type strain sequencing project: providing services to taxonomists for standard genome sequencing and annotation.</title>
        <authorList>
            <consortium name="The Broad Institute Genomics Platform"/>
            <consortium name="The Broad Institute Genome Sequencing Center for Infectious Disease"/>
            <person name="Wu L."/>
            <person name="Ma J."/>
        </authorList>
    </citation>
    <scope>NUCLEOTIDE SEQUENCE [LARGE SCALE GENOMIC DNA]</scope>
    <source>
        <strain evidence="3">CGMCC 4.1469</strain>
    </source>
</reference>